<sequence>LGSVKQEDISCCVVTRVIGHYPHRKQLLIDCGFNGLTKQGMGQLPTGCCAFRGHPNLKLSASTQEIGFVESVEGQHLDLNQYPIGSLLYILPWHSCATAALYPLYHVVEGDKVVEEWVPTRGW</sequence>
<dbReference type="AlphaFoldDB" id="A0AAE1FLV5"/>
<dbReference type="PANTHER" id="PTHR28004:SF2">
    <property type="entry name" value="D-SERINE DEHYDRATASE"/>
    <property type="match status" value="1"/>
</dbReference>
<proteinExistence type="predicted"/>
<keyword evidence="3" id="KW-1185">Reference proteome</keyword>
<dbReference type="SMART" id="SM01119">
    <property type="entry name" value="D-ser_dehydrat"/>
    <property type="match status" value="1"/>
</dbReference>
<protein>
    <recommendedName>
        <fullName evidence="1">D-serine dehydratase-like domain-containing protein</fullName>
    </recommendedName>
</protein>
<dbReference type="GO" id="GO:0008721">
    <property type="term" value="F:D-serine ammonia-lyase activity"/>
    <property type="evidence" value="ECO:0007669"/>
    <property type="project" value="TreeGrafter"/>
</dbReference>
<dbReference type="GO" id="GO:0036088">
    <property type="term" value="P:D-serine catabolic process"/>
    <property type="evidence" value="ECO:0007669"/>
    <property type="project" value="TreeGrafter"/>
</dbReference>
<feature type="domain" description="D-serine dehydratase-like" evidence="1">
    <location>
        <begin position="10"/>
        <end position="109"/>
    </location>
</feature>
<dbReference type="InterPro" id="IPR051466">
    <property type="entry name" value="D-amino_acid_metab_enzyme"/>
</dbReference>
<dbReference type="InterPro" id="IPR026956">
    <property type="entry name" value="D-ser_dehydrat-like_dom"/>
</dbReference>
<dbReference type="EMBL" id="JAWQEG010001907">
    <property type="protein sequence ID" value="KAK3875855.1"/>
    <property type="molecule type" value="Genomic_DNA"/>
</dbReference>
<dbReference type="Pfam" id="PF14031">
    <property type="entry name" value="D-ser_dehydrat"/>
    <property type="match status" value="1"/>
</dbReference>
<organism evidence="2 3">
    <name type="scientific">Petrolisthes cinctipes</name>
    <name type="common">Flat porcelain crab</name>
    <dbReference type="NCBI Taxonomy" id="88211"/>
    <lineage>
        <taxon>Eukaryota</taxon>
        <taxon>Metazoa</taxon>
        <taxon>Ecdysozoa</taxon>
        <taxon>Arthropoda</taxon>
        <taxon>Crustacea</taxon>
        <taxon>Multicrustacea</taxon>
        <taxon>Malacostraca</taxon>
        <taxon>Eumalacostraca</taxon>
        <taxon>Eucarida</taxon>
        <taxon>Decapoda</taxon>
        <taxon>Pleocyemata</taxon>
        <taxon>Anomura</taxon>
        <taxon>Galatheoidea</taxon>
        <taxon>Porcellanidae</taxon>
        <taxon>Petrolisthes</taxon>
    </lineage>
</organism>
<name>A0AAE1FLV5_PETCI</name>
<reference evidence="2" key="1">
    <citation type="submission" date="2023-10" db="EMBL/GenBank/DDBJ databases">
        <title>Genome assemblies of two species of porcelain crab, Petrolisthes cinctipes and Petrolisthes manimaculis (Anomura: Porcellanidae).</title>
        <authorList>
            <person name="Angst P."/>
        </authorList>
    </citation>
    <scope>NUCLEOTIDE SEQUENCE</scope>
    <source>
        <strain evidence="2">PB745_01</strain>
        <tissue evidence="2">Gill</tissue>
    </source>
</reference>
<dbReference type="Proteomes" id="UP001286313">
    <property type="component" value="Unassembled WGS sequence"/>
</dbReference>
<dbReference type="InterPro" id="IPR042208">
    <property type="entry name" value="D-ser_dehydrat-like_sf"/>
</dbReference>
<evidence type="ECO:0000313" key="2">
    <source>
        <dbReference type="EMBL" id="KAK3875855.1"/>
    </source>
</evidence>
<dbReference type="Gene3D" id="2.40.37.20">
    <property type="entry name" value="D-serine dehydratase-like domain"/>
    <property type="match status" value="1"/>
</dbReference>
<dbReference type="PANTHER" id="PTHR28004">
    <property type="entry name" value="ZGC:162816-RELATED"/>
    <property type="match status" value="1"/>
</dbReference>
<comment type="caution">
    <text evidence="2">The sequence shown here is derived from an EMBL/GenBank/DDBJ whole genome shotgun (WGS) entry which is preliminary data.</text>
</comment>
<accession>A0AAE1FLV5</accession>
<feature type="non-terminal residue" evidence="2">
    <location>
        <position position="1"/>
    </location>
</feature>
<evidence type="ECO:0000259" key="1">
    <source>
        <dbReference type="SMART" id="SM01119"/>
    </source>
</evidence>
<evidence type="ECO:0000313" key="3">
    <source>
        <dbReference type="Proteomes" id="UP001286313"/>
    </source>
</evidence>
<gene>
    <name evidence="2" type="ORF">Pcinc_019286</name>
</gene>